<evidence type="ECO:0000313" key="10">
    <source>
        <dbReference type="Proteomes" id="UP000198432"/>
    </source>
</evidence>
<evidence type="ECO:0000259" key="8">
    <source>
        <dbReference type="Pfam" id="PF04239"/>
    </source>
</evidence>
<evidence type="ECO:0000256" key="6">
    <source>
        <dbReference type="ARBA" id="ARBA00023136"/>
    </source>
</evidence>
<dbReference type="Gene3D" id="3.30.240.20">
    <property type="entry name" value="bsu07140 like domains"/>
    <property type="match status" value="1"/>
</dbReference>
<keyword evidence="6 7" id="KW-0472">Membrane</keyword>
<evidence type="ECO:0000256" key="7">
    <source>
        <dbReference type="SAM" id="Phobius"/>
    </source>
</evidence>
<keyword evidence="4 7" id="KW-0812">Transmembrane</keyword>
<protein>
    <recommendedName>
        <fullName evidence="8">YetF C-terminal domain-containing protein</fullName>
    </recommendedName>
</protein>
<proteinExistence type="inferred from homology"/>
<dbReference type="OrthoDB" id="9793799at2"/>
<evidence type="ECO:0000256" key="1">
    <source>
        <dbReference type="ARBA" id="ARBA00004651"/>
    </source>
</evidence>
<dbReference type="Pfam" id="PF04239">
    <property type="entry name" value="DUF421"/>
    <property type="match status" value="1"/>
</dbReference>
<evidence type="ECO:0000256" key="3">
    <source>
        <dbReference type="ARBA" id="ARBA00022475"/>
    </source>
</evidence>
<reference evidence="10" key="1">
    <citation type="submission" date="2017-06" db="EMBL/GenBank/DDBJ databases">
        <authorList>
            <person name="Varghese N."/>
            <person name="Submissions S."/>
        </authorList>
    </citation>
    <scope>NUCLEOTIDE SEQUENCE [LARGE SCALE GENOMIC DNA]</scope>
    <source>
        <strain evidence="10">NKM1</strain>
    </source>
</reference>
<feature type="transmembrane region" description="Helical" evidence="7">
    <location>
        <begin position="69"/>
        <end position="89"/>
    </location>
</feature>
<sequence>MDKEAIFWNGYEPLLRILMVGVMAGIGIIFVLRIAGRRTLLRMSAFDLAVKVTIGLAVGFVFTAKQVSLIDVLVIFALLVGLQLVVSWIEKKPEKLSDLITESPTLLFYRGRFLEREMKKHRVCKAEVIKAAGAEKLDDMKKVKAVVLEKNRSLTIIKRTGKGRDR</sequence>
<gene>
    <name evidence="9" type="ORF">SAMN06296052_10577</name>
</gene>
<dbReference type="GO" id="GO:0005886">
    <property type="term" value="C:plasma membrane"/>
    <property type="evidence" value="ECO:0007669"/>
    <property type="project" value="UniProtKB-SubCell"/>
</dbReference>
<feature type="domain" description="YetF C-terminal" evidence="8">
    <location>
        <begin position="92"/>
        <end position="160"/>
    </location>
</feature>
<dbReference type="EMBL" id="FZOQ01000005">
    <property type="protein sequence ID" value="SNS34668.1"/>
    <property type="molecule type" value="Genomic_DNA"/>
</dbReference>
<keyword evidence="3" id="KW-1003">Cell membrane</keyword>
<evidence type="ECO:0000256" key="4">
    <source>
        <dbReference type="ARBA" id="ARBA00022692"/>
    </source>
</evidence>
<comment type="subcellular location">
    <subcellularLocation>
        <location evidence="1">Cell membrane</location>
        <topology evidence="1">Multi-pass membrane protein</topology>
    </subcellularLocation>
</comment>
<feature type="transmembrane region" description="Helical" evidence="7">
    <location>
        <begin position="44"/>
        <end position="63"/>
    </location>
</feature>
<dbReference type="Proteomes" id="UP000198432">
    <property type="component" value="Unassembled WGS sequence"/>
</dbReference>
<evidence type="ECO:0000256" key="5">
    <source>
        <dbReference type="ARBA" id="ARBA00022989"/>
    </source>
</evidence>
<evidence type="ECO:0000313" key="9">
    <source>
        <dbReference type="EMBL" id="SNS34668.1"/>
    </source>
</evidence>
<dbReference type="RefSeq" id="WP_089318506.1">
    <property type="nucleotide sequence ID" value="NZ_FZOQ01000005.1"/>
</dbReference>
<accession>A0A239DRW1</accession>
<feature type="transmembrane region" description="Helical" evidence="7">
    <location>
        <begin position="14"/>
        <end position="32"/>
    </location>
</feature>
<dbReference type="InterPro" id="IPR007353">
    <property type="entry name" value="DUF421"/>
</dbReference>
<comment type="similarity">
    <text evidence="2">Belongs to the UPF0702 family.</text>
</comment>
<dbReference type="PANTHER" id="PTHR34582:SF6">
    <property type="entry name" value="UPF0702 TRANSMEMBRANE PROTEIN YCAP"/>
    <property type="match status" value="1"/>
</dbReference>
<keyword evidence="5 7" id="KW-1133">Transmembrane helix</keyword>
<keyword evidence="10" id="KW-1185">Reference proteome</keyword>
<evidence type="ECO:0000256" key="2">
    <source>
        <dbReference type="ARBA" id="ARBA00006448"/>
    </source>
</evidence>
<organism evidence="9 10">
    <name type="scientific">Pontibacter ummariensis</name>
    <dbReference type="NCBI Taxonomy" id="1610492"/>
    <lineage>
        <taxon>Bacteria</taxon>
        <taxon>Pseudomonadati</taxon>
        <taxon>Bacteroidota</taxon>
        <taxon>Cytophagia</taxon>
        <taxon>Cytophagales</taxon>
        <taxon>Hymenobacteraceae</taxon>
        <taxon>Pontibacter</taxon>
    </lineage>
</organism>
<dbReference type="InterPro" id="IPR023090">
    <property type="entry name" value="UPF0702_alpha/beta_dom_sf"/>
</dbReference>
<name>A0A239DRW1_9BACT</name>
<dbReference type="AlphaFoldDB" id="A0A239DRW1"/>
<dbReference type="PANTHER" id="PTHR34582">
    <property type="entry name" value="UPF0702 TRANSMEMBRANE PROTEIN YCAP"/>
    <property type="match status" value="1"/>
</dbReference>